<reference evidence="1" key="1">
    <citation type="journal article" date="2017" name="Proc. Natl. Acad. Sci. U.S.A.">
        <title>Comparative genomics uncovers the prolific and distinctive metabolic potential of the cyanobacterial genus Moorea.</title>
        <authorList>
            <person name="Leao T."/>
            <person name="Castelao G."/>
            <person name="Korobeynikov A."/>
            <person name="Monroe E.A."/>
            <person name="Podell S."/>
            <person name="Glukhov E."/>
            <person name="Allen E.E."/>
            <person name="Gerwick W.H."/>
            <person name="Gerwick L."/>
        </authorList>
    </citation>
    <scope>NUCLEOTIDE SEQUENCE</scope>
    <source>
        <strain evidence="1">JHB</strain>
    </source>
</reference>
<proteinExistence type="predicted"/>
<protein>
    <submittedName>
        <fullName evidence="1">Uncharacterized protein</fullName>
    </submittedName>
</protein>
<dbReference type="EMBL" id="CP017708">
    <property type="protein sequence ID" value="WAN68748.1"/>
    <property type="molecule type" value="Genomic_DNA"/>
</dbReference>
<gene>
    <name evidence="1" type="ORF">BJP36_41010</name>
</gene>
<reference evidence="1" key="2">
    <citation type="submission" date="2022-10" db="EMBL/GenBank/DDBJ databases">
        <authorList>
            <person name="Ngo T.-E."/>
        </authorList>
    </citation>
    <scope>NUCLEOTIDE SEQUENCE</scope>
    <source>
        <strain evidence="1">JHB</strain>
    </source>
</reference>
<sequence length="95" mass="10924">MGEYVLALLLKFLKICRIFSQNFHRLPTHLPLFPSWSGLGVGSDYRLPITDYRLPITDYRLPITDYLLPITYYLLPISKVKNLPLSGRESGVGNR</sequence>
<evidence type="ECO:0000313" key="1">
    <source>
        <dbReference type="EMBL" id="WAN68748.1"/>
    </source>
</evidence>
<organism evidence="1">
    <name type="scientific">Moorena producens (strain JHB)</name>
    <dbReference type="NCBI Taxonomy" id="1454205"/>
    <lineage>
        <taxon>Bacteria</taxon>
        <taxon>Bacillati</taxon>
        <taxon>Cyanobacteriota</taxon>
        <taxon>Cyanophyceae</taxon>
        <taxon>Coleofasciculales</taxon>
        <taxon>Coleofasciculaceae</taxon>
        <taxon>Moorena</taxon>
    </lineage>
</organism>
<dbReference type="Proteomes" id="UP000176944">
    <property type="component" value="Chromosome"/>
</dbReference>
<dbReference type="AlphaFoldDB" id="A0A9Q9UVE8"/>
<accession>A0A9Q9UVE8</accession>
<name>A0A9Q9UVE8_MOOP1</name>